<dbReference type="GO" id="GO:0006357">
    <property type="term" value="P:regulation of transcription by RNA polymerase II"/>
    <property type="evidence" value="ECO:0007669"/>
    <property type="project" value="TreeGrafter"/>
</dbReference>
<dbReference type="PANTHER" id="PTHR15565:SF0">
    <property type="entry name" value="PROTEIN AATF"/>
    <property type="match status" value="1"/>
</dbReference>
<evidence type="ECO:0000313" key="3">
    <source>
        <dbReference type="Proteomes" id="UP000887572"/>
    </source>
</evidence>
<dbReference type="WBParaSite" id="Gr19_v10_g493.t1">
    <property type="protein sequence ID" value="Gr19_v10_g493.t1"/>
    <property type="gene ID" value="Gr19_v10_g493"/>
</dbReference>
<reference evidence="4" key="1">
    <citation type="submission" date="2022-11" db="UniProtKB">
        <authorList>
            <consortium name="WormBaseParasite"/>
        </authorList>
    </citation>
    <scope>IDENTIFICATION</scope>
</reference>
<evidence type="ECO:0000313" key="4">
    <source>
        <dbReference type="WBParaSite" id="Gr19_v10_g493.t1"/>
    </source>
</evidence>
<dbReference type="InterPro" id="IPR012617">
    <property type="entry name" value="AATF_C"/>
</dbReference>
<sequence>MTDRLALWDRLMVLASKAHKAVDASSKISYGEKLDESLESSAELQKQVDRANNAKSTLLQLLLADCLTTDSKIREFSDETSISDRFKTLKEGNESKMAVDLLNGLPLGQLFAKLQESEGDDEETRTRVEEARRAGFLVLLSLVKAGVTPSDEPLGNFGQQKLDEEAMMNGLNTLKWLKRQRSLKQRGKKRKQEVDTKASKGRKIRYVEIPKLVNFFPATPETIPWTHGKRDELFKSLFA</sequence>
<organism evidence="3 4">
    <name type="scientific">Globodera rostochiensis</name>
    <name type="common">Golden nematode worm</name>
    <name type="synonym">Heterodera rostochiensis</name>
    <dbReference type="NCBI Taxonomy" id="31243"/>
    <lineage>
        <taxon>Eukaryota</taxon>
        <taxon>Metazoa</taxon>
        <taxon>Ecdysozoa</taxon>
        <taxon>Nematoda</taxon>
        <taxon>Chromadorea</taxon>
        <taxon>Rhabditida</taxon>
        <taxon>Tylenchina</taxon>
        <taxon>Tylenchomorpha</taxon>
        <taxon>Tylenchoidea</taxon>
        <taxon>Heteroderidae</taxon>
        <taxon>Heteroderinae</taxon>
        <taxon>Globodera</taxon>
    </lineage>
</organism>
<feature type="coiled-coil region" evidence="1">
    <location>
        <begin position="34"/>
        <end position="61"/>
    </location>
</feature>
<evidence type="ECO:0000259" key="2">
    <source>
        <dbReference type="Pfam" id="PF08164"/>
    </source>
</evidence>
<accession>A0A914HVQ5</accession>
<keyword evidence="3" id="KW-1185">Reference proteome</keyword>
<dbReference type="AlphaFoldDB" id="A0A914HVQ5"/>
<dbReference type="Proteomes" id="UP000887572">
    <property type="component" value="Unplaced"/>
</dbReference>
<dbReference type="InterPro" id="IPR039223">
    <property type="entry name" value="AATF/Bfr2"/>
</dbReference>
<proteinExistence type="predicted"/>
<evidence type="ECO:0000256" key="1">
    <source>
        <dbReference type="SAM" id="Coils"/>
    </source>
</evidence>
<dbReference type="PANTHER" id="PTHR15565">
    <property type="entry name" value="AATF PROTEIN APOPTOSIS ANTAGONIZING TRANSCRIPTION FACTOR"/>
    <property type="match status" value="1"/>
</dbReference>
<keyword evidence="1" id="KW-0175">Coiled coil</keyword>
<protein>
    <submittedName>
        <fullName evidence="4">Apoptosis-antagonizing transcription factor C-terminal domain-containing protein</fullName>
    </submittedName>
</protein>
<dbReference type="GO" id="GO:0005730">
    <property type="term" value="C:nucleolus"/>
    <property type="evidence" value="ECO:0007669"/>
    <property type="project" value="TreeGrafter"/>
</dbReference>
<dbReference type="Pfam" id="PF08164">
    <property type="entry name" value="TRAUB"/>
    <property type="match status" value="1"/>
</dbReference>
<feature type="domain" description="Apoptosis-antagonizing transcription factor C-terminal" evidence="2">
    <location>
        <begin position="172"/>
        <end position="238"/>
    </location>
</feature>
<name>A0A914HVQ5_GLORO</name>